<proteinExistence type="predicted"/>
<feature type="compositionally biased region" description="Low complexity" evidence="2">
    <location>
        <begin position="535"/>
        <end position="556"/>
    </location>
</feature>
<name>A0A1H9IEB8_9LACT</name>
<feature type="domain" description="YSIRK Gram-positive signal peptide" evidence="4">
    <location>
        <begin position="8"/>
        <end position="29"/>
    </location>
</feature>
<evidence type="ECO:0000259" key="4">
    <source>
        <dbReference type="Pfam" id="PF04650"/>
    </source>
</evidence>
<feature type="domain" description="Rib" evidence="5">
    <location>
        <begin position="216"/>
        <end position="294"/>
    </location>
</feature>
<keyword evidence="3" id="KW-1133">Transmembrane helix</keyword>
<feature type="compositionally biased region" description="Low complexity" evidence="2">
    <location>
        <begin position="84"/>
        <end position="101"/>
    </location>
</feature>
<feature type="domain" description="Rib" evidence="5">
    <location>
        <begin position="382"/>
        <end position="459"/>
    </location>
</feature>
<evidence type="ECO:0000256" key="3">
    <source>
        <dbReference type="SAM" id="Phobius"/>
    </source>
</evidence>
<gene>
    <name evidence="6" type="ORF">SAMN05421767_10561</name>
</gene>
<dbReference type="OrthoDB" id="2266812at2"/>
<sequence>MQRKNMRETKQKFTIKKFKVGVGSVLIGTIMSGVMLPTAVLASELDSSTPLENSFLVEAPNLAINQGNTPKTQEETLDSPPTTPEVTTTPETPTLPTMEIPVAETNSAETTPEKTITENTPTTIDKKDDDDKYEPVAKTLWVSPGATITEEMILNQVSVPRYPHPEKLTKKIDNKNKIPTPEQLIVGAEFKVEVEVTYADGSDDDIDVIIKVRKTDADKYTPTATKIEVIVGEKITPDMIKEHITIPADAPIKEVKYGTTPPTDIAGDKAPIKVTIIYQDGSTDIVEVPVHVTEKPITPTDADKYTPTATKIVVPQGMNILDEMVKEHVTLPEDIEATITKITGSRDTMTPGDKDPLIVEVTYPDGTIDTVEVPLCVTDIPDNEVYEPTTEEIEVTVGTEITKDMVKEHVTLPEDVKATIGAITNIPDTSTHGDKDPIQVEVNYADGSCDLVKVEVHVLDPNSPDPDKPVDPDNGDGTKPDKPINPDNGGDSTDSDKPINPDNGGDSTDPDKPINPDNGDDSTDPTKPNQPVDSPQTDNHNSNNNQNNTSKPVNNVTPLKSSSMSYMRLPQTSAQTLLEFATIGILMTGIGAVCLAKRKK</sequence>
<dbReference type="InterPro" id="IPR059115">
    <property type="entry name" value="Rib"/>
</dbReference>
<dbReference type="Pfam" id="PF04650">
    <property type="entry name" value="YSIRK_signal"/>
    <property type="match status" value="1"/>
</dbReference>
<dbReference type="InterPro" id="IPR012706">
    <property type="entry name" value="Rib_alpha_Esp_rpt"/>
</dbReference>
<dbReference type="RefSeq" id="WP_089746041.1">
    <property type="nucleotide sequence ID" value="NZ_FOGF01000005.1"/>
</dbReference>
<dbReference type="Proteomes" id="UP000198556">
    <property type="component" value="Unassembled WGS sequence"/>
</dbReference>
<evidence type="ECO:0000313" key="6">
    <source>
        <dbReference type="EMBL" id="SEQ72940.1"/>
    </source>
</evidence>
<evidence type="ECO:0000256" key="1">
    <source>
        <dbReference type="ARBA" id="ARBA00022729"/>
    </source>
</evidence>
<dbReference type="EMBL" id="FOGF01000005">
    <property type="protein sequence ID" value="SEQ72940.1"/>
    <property type="molecule type" value="Genomic_DNA"/>
</dbReference>
<dbReference type="NCBIfam" id="TIGR01167">
    <property type="entry name" value="LPXTG_anchor"/>
    <property type="match status" value="1"/>
</dbReference>
<accession>A0A1H9IEB8</accession>
<feature type="domain" description="Rib" evidence="5">
    <location>
        <begin position="129"/>
        <end position="213"/>
    </location>
</feature>
<feature type="region of interest" description="Disordered" evidence="2">
    <location>
        <begin position="459"/>
        <end position="560"/>
    </location>
</feature>
<dbReference type="NCBIfam" id="TIGR01168">
    <property type="entry name" value="YSIRK_signal"/>
    <property type="match status" value="1"/>
</dbReference>
<protein>
    <submittedName>
        <fullName evidence="6">LPXTG-motif cell wall anchor domain-containing protein/signal peptide-containing protein, YSIRK family</fullName>
    </submittedName>
</protein>
<keyword evidence="3" id="KW-0472">Membrane</keyword>
<feature type="domain" description="Rib" evidence="5">
    <location>
        <begin position="301"/>
        <end position="379"/>
    </location>
</feature>
<evidence type="ECO:0000313" key="7">
    <source>
        <dbReference type="Proteomes" id="UP000198556"/>
    </source>
</evidence>
<feature type="region of interest" description="Disordered" evidence="2">
    <location>
        <begin position="65"/>
        <end position="130"/>
    </location>
</feature>
<feature type="transmembrane region" description="Helical" evidence="3">
    <location>
        <begin position="577"/>
        <end position="596"/>
    </location>
</feature>
<feature type="compositionally biased region" description="Polar residues" evidence="2">
    <location>
        <begin position="525"/>
        <end position="534"/>
    </location>
</feature>
<dbReference type="AlphaFoldDB" id="A0A1H9IEB8"/>
<feature type="compositionally biased region" description="Basic and acidic residues" evidence="2">
    <location>
        <begin position="465"/>
        <end position="484"/>
    </location>
</feature>
<dbReference type="STRING" id="137733.SAMN05421767_10561"/>
<dbReference type="NCBIfam" id="TIGR02331">
    <property type="entry name" value="rib_alpha"/>
    <property type="match status" value="3"/>
</dbReference>
<keyword evidence="1" id="KW-0732">Signal</keyword>
<dbReference type="InterPro" id="IPR005877">
    <property type="entry name" value="YSIRK_signal_dom"/>
</dbReference>
<organism evidence="6 7">
    <name type="scientific">Granulicatella balaenopterae</name>
    <dbReference type="NCBI Taxonomy" id="137733"/>
    <lineage>
        <taxon>Bacteria</taxon>
        <taxon>Bacillati</taxon>
        <taxon>Bacillota</taxon>
        <taxon>Bacilli</taxon>
        <taxon>Lactobacillales</taxon>
        <taxon>Carnobacteriaceae</taxon>
        <taxon>Granulicatella</taxon>
    </lineage>
</organism>
<evidence type="ECO:0000259" key="5">
    <source>
        <dbReference type="Pfam" id="PF08428"/>
    </source>
</evidence>
<evidence type="ECO:0000256" key="2">
    <source>
        <dbReference type="SAM" id="MobiDB-lite"/>
    </source>
</evidence>
<keyword evidence="3" id="KW-0812">Transmembrane</keyword>
<dbReference type="Pfam" id="PF08428">
    <property type="entry name" value="Rib"/>
    <property type="match status" value="4"/>
</dbReference>
<keyword evidence="7" id="KW-1185">Reference proteome</keyword>
<reference evidence="6 7" key="1">
    <citation type="submission" date="2016-10" db="EMBL/GenBank/DDBJ databases">
        <authorList>
            <person name="de Groot N.N."/>
        </authorList>
    </citation>
    <scope>NUCLEOTIDE SEQUENCE [LARGE SCALE GENOMIC DNA]</scope>
    <source>
        <strain evidence="6 7">DSM 15827</strain>
    </source>
</reference>